<evidence type="ECO:0000256" key="1">
    <source>
        <dbReference type="SAM" id="MobiDB-lite"/>
    </source>
</evidence>
<gene>
    <name evidence="2" type="ORF">PXEA_LOCUS15466</name>
</gene>
<feature type="compositionally biased region" description="Polar residues" evidence="1">
    <location>
        <begin position="30"/>
        <end position="48"/>
    </location>
</feature>
<dbReference type="EMBL" id="CAAALY010054340">
    <property type="protein sequence ID" value="VEL22026.1"/>
    <property type="molecule type" value="Genomic_DNA"/>
</dbReference>
<reference evidence="2" key="1">
    <citation type="submission" date="2018-11" db="EMBL/GenBank/DDBJ databases">
        <authorList>
            <consortium name="Pathogen Informatics"/>
        </authorList>
    </citation>
    <scope>NUCLEOTIDE SEQUENCE</scope>
</reference>
<organism evidence="2 3">
    <name type="scientific">Protopolystoma xenopodis</name>
    <dbReference type="NCBI Taxonomy" id="117903"/>
    <lineage>
        <taxon>Eukaryota</taxon>
        <taxon>Metazoa</taxon>
        <taxon>Spiralia</taxon>
        <taxon>Lophotrochozoa</taxon>
        <taxon>Platyhelminthes</taxon>
        <taxon>Monogenea</taxon>
        <taxon>Polyopisthocotylea</taxon>
        <taxon>Polystomatidea</taxon>
        <taxon>Polystomatidae</taxon>
        <taxon>Protopolystoma</taxon>
    </lineage>
</organism>
<keyword evidence="3" id="KW-1185">Reference proteome</keyword>
<protein>
    <submittedName>
        <fullName evidence="2">Uncharacterized protein</fullName>
    </submittedName>
</protein>
<evidence type="ECO:0000313" key="2">
    <source>
        <dbReference type="EMBL" id="VEL22026.1"/>
    </source>
</evidence>
<comment type="caution">
    <text evidence="2">The sequence shown here is derived from an EMBL/GenBank/DDBJ whole genome shotgun (WGS) entry which is preliminary data.</text>
</comment>
<accession>A0A448WWK0</accession>
<name>A0A448WWK0_9PLAT</name>
<proteinExistence type="predicted"/>
<dbReference type="AlphaFoldDB" id="A0A448WWK0"/>
<evidence type="ECO:0000313" key="3">
    <source>
        <dbReference type="Proteomes" id="UP000784294"/>
    </source>
</evidence>
<feature type="region of interest" description="Disordered" evidence="1">
    <location>
        <begin position="26"/>
        <end position="51"/>
    </location>
</feature>
<sequence>MTDHGSVISGAALVEEAVVDCFKFHDADKSGSNSERSSLPTRNRQGSLQRMIEKTRSRISTLRSIPFTP</sequence>
<dbReference type="Proteomes" id="UP000784294">
    <property type="component" value="Unassembled WGS sequence"/>
</dbReference>